<comment type="caution">
    <text evidence="1">The sequence shown here is derived from an EMBL/GenBank/DDBJ whole genome shotgun (WGS) entry which is preliminary data.</text>
</comment>
<proteinExistence type="predicted"/>
<organism evidence="1 2">
    <name type="scientific">Sphaerodactylus townsendi</name>
    <dbReference type="NCBI Taxonomy" id="933632"/>
    <lineage>
        <taxon>Eukaryota</taxon>
        <taxon>Metazoa</taxon>
        <taxon>Chordata</taxon>
        <taxon>Craniata</taxon>
        <taxon>Vertebrata</taxon>
        <taxon>Euteleostomi</taxon>
        <taxon>Lepidosauria</taxon>
        <taxon>Squamata</taxon>
        <taxon>Bifurcata</taxon>
        <taxon>Gekkota</taxon>
        <taxon>Sphaerodactylidae</taxon>
        <taxon>Sphaerodactylus</taxon>
    </lineage>
</organism>
<name>A0ACB8FAZ9_9SAUR</name>
<reference evidence="1" key="1">
    <citation type="submission" date="2021-08" db="EMBL/GenBank/DDBJ databases">
        <title>The first chromosome-level gecko genome reveals the dynamic sex chromosomes of Neotropical dwarf geckos (Sphaerodactylidae: Sphaerodactylus).</title>
        <authorList>
            <person name="Pinto B.J."/>
            <person name="Keating S.E."/>
            <person name="Gamble T."/>
        </authorList>
    </citation>
    <scope>NUCLEOTIDE SEQUENCE</scope>
    <source>
        <strain evidence="1">TG3544</strain>
    </source>
</reference>
<dbReference type="EMBL" id="CM037621">
    <property type="protein sequence ID" value="KAH8002594.1"/>
    <property type="molecule type" value="Genomic_DNA"/>
</dbReference>
<dbReference type="Proteomes" id="UP000827872">
    <property type="component" value="Linkage Group LG08"/>
</dbReference>
<sequence>MYSMMGGRLKPRPADDAGGSSASGQPTPEQPGQGQKRPMNAFMVWSPGASGADGQENPQMLARRSPSAWAPSGKLLSGPKRPFIDRPSGSARCMKEHPVTEVPAAAESQDAAQEGSYTLPGASCRRARTRWAAGGGRPGRRWAAGSQQRMDSYAHMEQLGQQRLRHDAGAAGYPAVPGLNAHAAAQMQPMHPLTAGQRQPPSSPHRRTRGRLPGRRPAGHDQHVPPRRRRGRAGGPGRLHMAQHYQTTPVPGTAINGTLPLCRICLADALSRL</sequence>
<protein>
    <submittedName>
        <fullName evidence="1">Uncharacterized protein</fullName>
    </submittedName>
</protein>
<accession>A0ACB8FAZ9</accession>
<evidence type="ECO:0000313" key="2">
    <source>
        <dbReference type="Proteomes" id="UP000827872"/>
    </source>
</evidence>
<keyword evidence="2" id="KW-1185">Reference proteome</keyword>
<gene>
    <name evidence="1" type="ORF">K3G42_026479</name>
</gene>
<evidence type="ECO:0000313" key="1">
    <source>
        <dbReference type="EMBL" id="KAH8002594.1"/>
    </source>
</evidence>